<accession>A0A482WE37</accession>
<dbReference type="PANTHER" id="PTHR33936">
    <property type="entry name" value="PROTEIN CBG17840"/>
    <property type="match status" value="1"/>
</dbReference>
<name>A0A482WE37_ASBVE</name>
<gene>
    <name evidence="1" type="ORF">BDFB_003582</name>
</gene>
<organism evidence="1 2">
    <name type="scientific">Asbolus verrucosus</name>
    <name type="common">Desert ironclad beetle</name>
    <dbReference type="NCBI Taxonomy" id="1661398"/>
    <lineage>
        <taxon>Eukaryota</taxon>
        <taxon>Metazoa</taxon>
        <taxon>Ecdysozoa</taxon>
        <taxon>Arthropoda</taxon>
        <taxon>Hexapoda</taxon>
        <taxon>Insecta</taxon>
        <taxon>Pterygota</taxon>
        <taxon>Neoptera</taxon>
        <taxon>Endopterygota</taxon>
        <taxon>Coleoptera</taxon>
        <taxon>Polyphaga</taxon>
        <taxon>Cucujiformia</taxon>
        <taxon>Tenebrionidae</taxon>
        <taxon>Pimeliinae</taxon>
        <taxon>Asbolus</taxon>
    </lineage>
</organism>
<dbReference type="Proteomes" id="UP000292052">
    <property type="component" value="Unassembled WGS sequence"/>
</dbReference>
<dbReference type="EMBL" id="QDEB01003263">
    <property type="protein sequence ID" value="RZC42969.1"/>
    <property type="molecule type" value="Genomic_DNA"/>
</dbReference>
<keyword evidence="2" id="KW-1185">Reference proteome</keyword>
<dbReference type="InterPro" id="IPR052797">
    <property type="entry name" value="RegFact_GeneExpr_CellDeath"/>
</dbReference>
<protein>
    <submittedName>
        <fullName evidence="1">MULE domain containing protein</fullName>
    </submittedName>
</protein>
<comment type="caution">
    <text evidence="1">The sequence shown here is derived from an EMBL/GenBank/DDBJ whole genome shotgun (WGS) entry which is preliminary data.</text>
</comment>
<sequence length="589" mass="68389">KRTHVDETIRKRKARKWVAKLNRGCTSQIIVNKSYDGTYSINYYKTHYGHEIGLEHVKLSKHDRGAIASKLLLGLPISTVLHSVKNPTGSLKRINLLARKDVFNIRKSFNIDLRDGKLANIDTFNINTFLSECGGHQYNPILYCNIHDFPESNDICFIIMSKYQSEVLKEVGDNLVVISSLALNNCDFDLVTLFVIGKSWESFPAACMFTNKTDYEMYELFFNKIQQRVGPINPTIIITNCSDMYYKAWRSVMGDVDCNLFNPSQIDTDWKLNLNRIVCSEIDVTKVKRKWLYDTMKTLQNNHDETDFLENLEATMKVLSEDKDFNDFLAYFMENYSDPKKWADCYRAGCNLPLQQLEVISDVLKQYLNEENEVRFDKIFHSLIRFIRDETVNSMLRTKTNRVFFVSENDSRHQSLVDKHFNGTHVNEDLWNVADEDVVTTHVVQKYLEKKCCNLTCSTCHICIHCFSCTCVDFFVSNAICVHIHYIWMTYFKSIMQNECDDVAEQNCDEEIIIEVDQEHEDMDSVDFLRNEIMEKTAILSSSICRVDSENTLKVILDTVNQLCELTADSSMPDEVTNEKVFLDDHSYL</sequence>
<dbReference type="PANTHER" id="PTHR33936:SF24">
    <property type="entry name" value="C2H2-TYPE DOMAIN-CONTAINING PROTEIN"/>
    <property type="match status" value="1"/>
</dbReference>
<dbReference type="OrthoDB" id="6426693at2759"/>
<dbReference type="AlphaFoldDB" id="A0A482WE37"/>
<evidence type="ECO:0000313" key="2">
    <source>
        <dbReference type="Proteomes" id="UP000292052"/>
    </source>
</evidence>
<feature type="non-terminal residue" evidence="1">
    <location>
        <position position="1"/>
    </location>
</feature>
<reference evidence="1 2" key="1">
    <citation type="submission" date="2017-03" db="EMBL/GenBank/DDBJ databases">
        <title>Genome of the blue death feigning beetle - Asbolus verrucosus.</title>
        <authorList>
            <person name="Rider S.D."/>
        </authorList>
    </citation>
    <scope>NUCLEOTIDE SEQUENCE [LARGE SCALE GENOMIC DNA]</scope>
    <source>
        <strain evidence="1">Butters</strain>
        <tissue evidence="1">Head and leg muscle</tissue>
    </source>
</reference>
<evidence type="ECO:0000313" key="1">
    <source>
        <dbReference type="EMBL" id="RZC42969.1"/>
    </source>
</evidence>
<proteinExistence type="predicted"/>